<sequence>MFWDLLWFLLVAVYVVSYVFVLIFIVTDLFRDDSVGDVGKASADIAQAKALLDDGTITQGAFDALKRKALGNQYFGA</sequence>
<proteinExistence type="predicted"/>
<accession>A0A498C0P2</accession>
<evidence type="ECO:0008006" key="4">
    <source>
        <dbReference type="Google" id="ProtNLM"/>
    </source>
</evidence>
<keyword evidence="1" id="KW-0472">Membrane</keyword>
<evidence type="ECO:0000256" key="1">
    <source>
        <dbReference type="SAM" id="Phobius"/>
    </source>
</evidence>
<dbReference type="AlphaFoldDB" id="A0A498C0P2"/>
<keyword evidence="1" id="KW-0812">Transmembrane</keyword>
<comment type="caution">
    <text evidence="2">The sequence shown here is derived from an EMBL/GenBank/DDBJ whole genome shotgun (WGS) entry which is preliminary data.</text>
</comment>
<name>A0A498C0P2_9MICO</name>
<dbReference type="RefSeq" id="WP_121058280.1">
    <property type="nucleotide sequence ID" value="NZ_RCDB01000002.1"/>
</dbReference>
<evidence type="ECO:0000313" key="3">
    <source>
        <dbReference type="Proteomes" id="UP000273158"/>
    </source>
</evidence>
<feature type="transmembrane region" description="Helical" evidence="1">
    <location>
        <begin position="6"/>
        <end position="26"/>
    </location>
</feature>
<gene>
    <name evidence="2" type="ORF">C7474_1360</name>
</gene>
<dbReference type="OrthoDB" id="7596142at2"/>
<protein>
    <recommendedName>
        <fullName evidence="4">SHOCT domain-containing protein</fullName>
    </recommendedName>
</protein>
<dbReference type="EMBL" id="RCDB01000002">
    <property type="protein sequence ID" value="RLK49225.1"/>
    <property type="molecule type" value="Genomic_DNA"/>
</dbReference>
<keyword evidence="1" id="KW-1133">Transmembrane helix</keyword>
<dbReference type="Proteomes" id="UP000273158">
    <property type="component" value="Unassembled WGS sequence"/>
</dbReference>
<evidence type="ECO:0000313" key="2">
    <source>
        <dbReference type="EMBL" id="RLK49225.1"/>
    </source>
</evidence>
<keyword evidence="3" id="KW-1185">Reference proteome</keyword>
<organism evidence="2 3">
    <name type="scientific">Microbacterium telephonicum</name>
    <dbReference type="NCBI Taxonomy" id="1714841"/>
    <lineage>
        <taxon>Bacteria</taxon>
        <taxon>Bacillati</taxon>
        <taxon>Actinomycetota</taxon>
        <taxon>Actinomycetes</taxon>
        <taxon>Micrococcales</taxon>
        <taxon>Microbacteriaceae</taxon>
        <taxon>Microbacterium</taxon>
    </lineage>
</organism>
<reference evidence="2 3" key="1">
    <citation type="journal article" date="2015" name="Stand. Genomic Sci.">
        <title>Genomic Encyclopedia of Bacterial and Archaeal Type Strains, Phase III: the genomes of soil and plant-associated and newly described type strains.</title>
        <authorList>
            <person name="Whitman W.B."/>
            <person name="Woyke T."/>
            <person name="Klenk H.P."/>
            <person name="Zhou Y."/>
            <person name="Lilburn T.G."/>
            <person name="Beck B.J."/>
            <person name="De Vos P."/>
            <person name="Vandamme P."/>
            <person name="Eisen J.A."/>
            <person name="Garrity G."/>
            <person name="Hugenholtz P."/>
            <person name="Kyrpides N.C."/>
        </authorList>
    </citation>
    <scope>NUCLEOTIDE SEQUENCE [LARGE SCALE GENOMIC DNA]</scope>
    <source>
        <strain evidence="2 3">S2T63</strain>
    </source>
</reference>